<dbReference type="OMA" id="MHHYYSK"/>
<dbReference type="Proteomes" id="UP000085678">
    <property type="component" value="Unplaced"/>
</dbReference>
<evidence type="ECO:0000259" key="4">
    <source>
        <dbReference type="PROSITE" id="PS50222"/>
    </source>
</evidence>
<dbReference type="GeneID" id="106171027"/>
<dbReference type="PROSITE" id="PS50222">
    <property type="entry name" value="EF_HAND_2"/>
    <property type="match status" value="3"/>
</dbReference>
<dbReference type="STRING" id="7574.A0A1S3JQF2"/>
<feature type="domain" description="EF-hand" evidence="4">
    <location>
        <begin position="147"/>
        <end position="182"/>
    </location>
</feature>
<dbReference type="GO" id="GO:0005509">
    <property type="term" value="F:calcium ion binding"/>
    <property type="evidence" value="ECO:0007669"/>
    <property type="project" value="InterPro"/>
</dbReference>
<dbReference type="Pfam" id="PF13833">
    <property type="entry name" value="EF-hand_8"/>
    <property type="match status" value="1"/>
</dbReference>
<dbReference type="InterPro" id="IPR028846">
    <property type="entry name" value="Recoverin"/>
</dbReference>
<dbReference type="PRINTS" id="PR00450">
    <property type="entry name" value="RECOVERIN"/>
</dbReference>
<evidence type="ECO:0000256" key="3">
    <source>
        <dbReference type="ARBA" id="ARBA00022837"/>
    </source>
</evidence>
<dbReference type="InterPro" id="IPR018247">
    <property type="entry name" value="EF_Hand_1_Ca_BS"/>
</dbReference>
<dbReference type="AlphaFoldDB" id="A0A1S3JQF2"/>
<keyword evidence="2" id="KW-0677">Repeat</keyword>
<dbReference type="PANTHER" id="PTHR23055">
    <property type="entry name" value="CALCIUM BINDING PROTEINS"/>
    <property type="match status" value="1"/>
</dbReference>
<dbReference type="PROSITE" id="PS00018">
    <property type="entry name" value="EF_HAND_1"/>
    <property type="match status" value="3"/>
</dbReference>
<feature type="domain" description="EF-hand" evidence="4">
    <location>
        <begin position="101"/>
        <end position="136"/>
    </location>
</feature>
<dbReference type="KEGG" id="lak:106171027"/>
<name>A0A1S3JQF2_LINAN</name>
<evidence type="ECO:0000256" key="1">
    <source>
        <dbReference type="ARBA" id="ARBA00022723"/>
    </source>
</evidence>
<dbReference type="SMART" id="SM00054">
    <property type="entry name" value="EFh"/>
    <property type="match status" value="3"/>
</dbReference>
<organism evidence="5 6">
    <name type="scientific">Lingula anatina</name>
    <name type="common">Brachiopod</name>
    <name type="synonym">Lingula unguis</name>
    <dbReference type="NCBI Taxonomy" id="7574"/>
    <lineage>
        <taxon>Eukaryota</taxon>
        <taxon>Metazoa</taxon>
        <taxon>Spiralia</taxon>
        <taxon>Lophotrochozoa</taxon>
        <taxon>Brachiopoda</taxon>
        <taxon>Linguliformea</taxon>
        <taxon>Lingulata</taxon>
        <taxon>Lingulida</taxon>
        <taxon>Linguloidea</taxon>
        <taxon>Lingulidae</taxon>
        <taxon>Lingula</taxon>
    </lineage>
</organism>
<sequence length="193" mass="22181">MGNSRSKNRISKEDLLYLAKHTQYDKKQIKQLHKSFWEENPSGTLSRGKLMHIFSCINPTIDTRKAADFYEHIFRAFDADRSGDINFRDYLLTISITSSGDLQNKLSWTFSMCDIDGNGMIGKKEILHIMRAVSKISRKEGDIDYVTPEECTDQIFSKMDLDDTGDLTKEEFINGCLKDEFLCRMLKADVMGP</sequence>
<dbReference type="Gene3D" id="1.10.238.10">
    <property type="entry name" value="EF-hand"/>
    <property type="match status" value="1"/>
</dbReference>
<dbReference type="InParanoid" id="A0A1S3JQF2"/>
<dbReference type="RefSeq" id="XP_013406571.1">
    <property type="nucleotide sequence ID" value="XM_013551117.2"/>
</dbReference>
<dbReference type="InterPro" id="IPR002048">
    <property type="entry name" value="EF_hand_dom"/>
</dbReference>
<accession>A0A1S3JQF2</accession>
<feature type="domain" description="EF-hand" evidence="4">
    <location>
        <begin position="65"/>
        <end position="100"/>
    </location>
</feature>
<keyword evidence="3" id="KW-0106">Calcium</keyword>
<protein>
    <submittedName>
        <fullName evidence="6">Neuronal calcium sensor 2-like</fullName>
    </submittedName>
</protein>
<evidence type="ECO:0000313" key="6">
    <source>
        <dbReference type="RefSeq" id="XP_013406571.1"/>
    </source>
</evidence>
<keyword evidence="5" id="KW-1185">Reference proteome</keyword>
<keyword evidence="1" id="KW-0479">Metal-binding</keyword>
<reference evidence="6" key="1">
    <citation type="submission" date="2025-08" db="UniProtKB">
        <authorList>
            <consortium name="RefSeq"/>
        </authorList>
    </citation>
    <scope>IDENTIFICATION</scope>
    <source>
        <tissue evidence="6">Gonads</tissue>
    </source>
</reference>
<proteinExistence type="predicted"/>
<dbReference type="Pfam" id="PF13499">
    <property type="entry name" value="EF-hand_7"/>
    <property type="match status" value="1"/>
</dbReference>
<dbReference type="OrthoDB" id="191686at2759"/>
<dbReference type="InterPro" id="IPR011992">
    <property type="entry name" value="EF-hand-dom_pair"/>
</dbReference>
<evidence type="ECO:0000313" key="5">
    <source>
        <dbReference type="Proteomes" id="UP000085678"/>
    </source>
</evidence>
<dbReference type="PANTHER" id="PTHR23055:SF69">
    <property type="entry name" value="NEURONAL CALCIUM SENSOR 2"/>
    <property type="match status" value="1"/>
</dbReference>
<evidence type="ECO:0000256" key="2">
    <source>
        <dbReference type="ARBA" id="ARBA00022737"/>
    </source>
</evidence>
<dbReference type="FunFam" id="1.10.238.10:FF:000083">
    <property type="entry name" value="guanylyl cyclase-activating protein 1"/>
    <property type="match status" value="1"/>
</dbReference>
<gene>
    <name evidence="6" type="primary">LOC106171027</name>
</gene>
<dbReference type="CDD" id="cd00051">
    <property type="entry name" value="EFh"/>
    <property type="match status" value="2"/>
</dbReference>
<dbReference type="SUPFAM" id="SSF47473">
    <property type="entry name" value="EF-hand"/>
    <property type="match status" value="1"/>
</dbReference>